<dbReference type="AlphaFoldDB" id="A0A0K1YBC8"/>
<organism evidence="1">
    <name type="scientific">uncultured haloarchaeon</name>
    <dbReference type="NCBI Taxonomy" id="160804"/>
    <lineage>
        <taxon>Archaea</taxon>
        <taxon>Methanobacteriati</taxon>
        <taxon>Methanobacteriota</taxon>
        <taxon>Stenosarchaea group</taxon>
        <taxon>Halobacteria</taxon>
        <taxon>Halobacteriales</taxon>
        <taxon>Halobacteriaceae</taxon>
        <taxon>environmental samples</taxon>
    </lineage>
</organism>
<reference evidence="1" key="1">
    <citation type="journal article" date="2015" name="BMC Genomics">
        <title>Diversity of the cell-wall associated genomic island of the archaeon Haloquadratum walsbyi.</title>
        <authorList>
            <person name="Martin-Cuadrado A.B."/>
            <person name="Pasic L."/>
            <person name="Rodriguez-Valera F."/>
        </authorList>
    </citation>
    <scope>NUCLEOTIDE SEQUENCE</scope>
</reference>
<accession>A0A0K1YBC8</accession>
<protein>
    <submittedName>
        <fullName evidence="1">Uncharacterized protein</fullName>
    </submittedName>
</protein>
<name>A0A0K1YBC8_9EURY</name>
<evidence type="ECO:0000313" key="1">
    <source>
        <dbReference type="EMBL" id="AKY04213.1"/>
    </source>
</evidence>
<proteinExistence type="predicted"/>
<dbReference type="EMBL" id="KT322174">
    <property type="protein sequence ID" value="AKY04213.1"/>
    <property type="molecule type" value="Genomic_DNA"/>
</dbReference>
<sequence>MITLNIYVHGSQSVIYRYREFEGCKTGGINHKALILAA</sequence>